<sequence>MRIFFLLLQAFILMTLGAAVASLLNEFALHIGGATSHALILLCLLADGGVLFSGPFVALAAAMFIFLLLSGYRMLRWTRWFGVALNLGLIWLGLRWDFPPFLIGYFACNCLMLALVPTRPNMTLTLRWGGLLLDGLWGLLVLLCLLTDPPGAAPLTLACVLPLVFLFRANQKAAQRLAADGVYRPALKTFAVTALITLALALLMPLLAPFAGLSCLFLFFCMEMQYLHSNTPPSDKSRRALLVRLLGRMPAVAA</sequence>
<gene>
    <name evidence="2" type="ORF">AXF13_09880</name>
</gene>
<organism evidence="2 3">
    <name type="scientific">Desulfovibrio fairfieldensis</name>
    <dbReference type="NCBI Taxonomy" id="44742"/>
    <lineage>
        <taxon>Bacteria</taxon>
        <taxon>Pseudomonadati</taxon>
        <taxon>Thermodesulfobacteriota</taxon>
        <taxon>Desulfovibrionia</taxon>
        <taxon>Desulfovibrionales</taxon>
        <taxon>Desulfovibrionaceae</taxon>
        <taxon>Desulfovibrio</taxon>
    </lineage>
</organism>
<reference evidence="3" key="1">
    <citation type="submission" date="2016-02" db="EMBL/GenBank/DDBJ databases">
        <authorList>
            <person name="Holder M.E."/>
            <person name="Ajami N.J."/>
            <person name="Petrosino J.F."/>
        </authorList>
    </citation>
    <scope>NUCLEOTIDE SEQUENCE [LARGE SCALE GENOMIC DNA]</scope>
    <source>
        <strain evidence="3">CCUG 45958</strain>
    </source>
</reference>
<keyword evidence="1" id="KW-1133">Transmembrane helix</keyword>
<proteinExistence type="predicted"/>
<evidence type="ECO:0000256" key="1">
    <source>
        <dbReference type="SAM" id="Phobius"/>
    </source>
</evidence>
<feature type="transmembrane region" description="Helical" evidence="1">
    <location>
        <begin position="190"/>
        <end position="220"/>
    </location>
</feature>
<name>A0A0X8JKD0_9BACT</name>
<feature type="transmembrane region" description="Helical" evidence="1">
    <location>
        <begin position="100"/>
        <end position="116"/>
    </location>
</feature>
<dbReference type="EMBL" id="CP014229">
    <property type="protein sequence ID" value="AMD90400.1"/>
    <property type="molecule type" value="Genomic_DNA"/>
</dbReference>
<evidence type="ECO:0000313" key="3">
    <source>
        <dbReference type="Proteomes" id="UP000069241"/>
    </source>
</evidence>
<dbReference type="RefSeq" id="WP_062252981.1">
    <property type="nucleotide sequence ID" value="NZ_CP014229.1"/>
</dbReference>
<dbReference type="Proteomes" id="UP000069241">
    <property type="component" value="Chromosome"/>
</dbReference>
<keyword evidence="3" id="KW-1185">Reference proteome</keyword>
<feature type="transmembrane region" description="Helical" evidence="1">
    <location>
        <begin position="152"/>
        <end position="169"/>
    </location>
</feature>
<protein>
    <submittedName>
        <fullName evidence="2">Uncharacterized protein</fullName>
    </submittedName>
</protein>
<dbReference type="STRING" id="44742.AXF13_09880"/>
<evidence type="ECO:0000313" key="2">
    <source>
        <dbReference type="EMBL" id="AMD90400.1"/>
    </source>
</evidence>
<keyword evidence="1" id="KW-0812">Transmembrane</keyword>
<accession>A0A0X8JKD0</accession>
<dbReference type="AlphaFoldDB" id="A0A0X8JKD0"/>
<feature type="transmembrane region" description="Helical" evidence="1">
    <location>
        <begin position="128"/>
        <end position="146"/>
    </location>
</feature>
<feature type="transmembrane region" description="Helical" evidence="1">
    <location>
        <begin position="77"/>
        <end position="94"/>
    </location>
</feature>
<keyword evidence="1" id="KW-0472">Membrane</keyword>
<dbReference type="KEGG" id="dfi:AXF13_09880"/>
<feature type="transmembrane region" description="Helical" evidence="1">
    <location>
        <begin position="37"/>
        <end position="70"/>
    </location>
</feature>